<evidence type="ECO:0000256" key="1">
    <source>
        <dbReference type="SAM" id="Phobius"/>
    </source>
</evidence>
<reference evidence="2" key="1">
    <citation type="submission" date="2014-09" db="EMBL/GenBank/DDBJ databases">
        <authorList>
            <person name="Magalhaes I.L.F."/>
            <person name="Oliveira U."/>
            <person name="Santos F.R."/>
            <person name="Vidigal T.H.D.A."/>
            <person name="Brescovit A.D."/>
            <person name="Santos A.J."/>
        </authorList>
    </citation>
    <scope>NUCLEOTIDE SEQUENCE</scope>
    <source>
        <tissue evidence="2">Shoot tissue taken approximately 20 cm above the soil surface</tissue>
    </source>
</reference>
<evidence type="ECO:0000313" key="2">
    <source>
        <dbReference type="EMBL" id="JAE32199.1"/>
    </source>
</evidence>
<protein>
    <submittedName>
        <fullName evidence="2">Uncharacterized protein</fullName>
    </submittedName>
</protein>
<name>A0A0A9H8R8_ARUDO</name>
<dbReference type="EMBL" id="GBRH01165697">
    <property type="protein sequence ID" value="JAE32199.1"/>
    <property type="molecule type" value="Transcribed_RNA"/>
</dbReference>
<dbReference type="AlphaFoldDB" id="A0A0A9H8R8"/>
<accession>A0A0A9H8R8</accession>
<keyword evidence="1" id="KW-0812">Transmembrane</keyword>
<sequence>MLCMYVRTYVSRCVYLNIWKYSAYIVLSALLVQLYFLHLQKCIHVIFRPNKEYLITFVWTVLW</sequence>
<keyword evidence="1" id="KW-1133">Transmembrane helix</keyword>
<organism evidence="2">
    <name type="scientific">Arundo donax</name>
    <name type="common">Giant reed</name>
    <name type="synonym">Donax arundinaceus</name>
    <dbReference type="NCBI Taxonomy" id="35708"/>
    <lineage>
        <taxon>Eukaryota</taxon>
        <taxon>Viridiplantae</taxon>
        <taxon>Streptophyta</taxon>
        <taxon>Embryophyta</taxon>
        <taxon>Tracheophyta</taxon>
        <taxon>Spermatophyta</taxon>
        <taxon>Magnoliopsida</taxon>
        <taxon>Liliopsida</taxon>
        <taxon>Poales</taxon>
        <taxon>Poaceae</taxon>
        <taxon>PACMAD clade</taxon>
        <taxon>Arundinoideae</taxon>
        <taxon>Arundineae</taxon>
        <taxon>Arundo</taxon>
    </lineage>
</organism>
<feature type="transmembrane region" description="Helical" evidence="1">
    <location>
        <begin position="21"/>
        <end position="39"/>
    </location>
</feature>
<proteinExistence type="predicted"/>
<reference evidence="2" key="2">
    <citation type="journal article" date="2015" name="Data Brief">
        <title>Shoot transcriptome of the giant reed, Arundo donax.</title>
        <authorList>
            <person name="Barrero R.A."/>
            <person name="Guerrero F.D."/>
            <person name="Moolhuijzen P."/>
            <person name="Goolsby J.A."/>
            <person name="Tidwell J."/>
            <person name="Bellgard S.E."/>
            <person name="Bellgard M.I."/>
        </authorList>
    </citation>
    <scope>NUCLEOTIDE SEQUENCE</scope>
    <source>
        <tissue evidence="2">Shoot tissue taken approximately 20 cm above the soil surface</tissue>
    </source>
</reference>
<keyword evidence="1" id="KW-0472">Membrane</keyword>